<dbReference type="eggNOG" id="COG1327">
    <property type="taxonomic scope" value="Bacteria"/>
</dbReference>
<dbReference type="STRING" id="525919.Apre_0290"/>
<keyword evidence="2 3" id="KW-0067">ATP-binding</keyword>
<dbReference type="HOGENOM" id="CLU_157744_0_0_9"/>
<dbReference type="AlphaFoldDB" id="C7RFT0"/>
<reference evidence="5 6" key="1">
    <citation type="journal article" date="2009" name="Stand. Genomic Sci.">
        <title>Complete genome sequence of Anaerococcus prevotii type strain (PC1).</title>
        <authorList>
            <person name="Labutti K."/>
            <person name="Pukall R."/>
            <person name="Steenblock K."/>
            <person name="Glavina Del Rio T."/>
            <person name="Tice H."/>
            <person name="Copeland A."/>
            <person name="Cheng J.F."/>
            <person name="Lucas S."/>
            <person name="Chen F."/>
            <person name="Nolan M."/>
            <person name="Bruce D."/>
            <person name="Goodwin L."/>
            <person name="Pitluck S."/>
            <person name="Ivanova N."/>
            <person name="Mavromatis K."/>
            <person name="Ovchinnikova G."/>
            <person name="Pati A."/>
            <person name="Chen A."/>
            <person name="Palaniappan K."/>
            <person name="Land M."/>
            <person name="Hauser L."/>
            <person name="Chang Y.J."/>
            <person name="Jeffries C.D."/>
            <person name="Chain P."/>
            <person name="Saunders E."/>
            <person name="Brettin T."/>
            <person name="Detter J.C."/>
            <person name="Han C."/>
            <person name="Goker M."/>
            <person name="Bristow J."/>
            <person name="Eisen J.A."/>
            <person name="Markowitz V."/>
            <person name="Hugenholtz P."/>
            <person name="Kyrpides N.C."/>
            <person name="Klenk H.P."/>
            <person name="Lapidus A."/>
        </authorList>
    </citation>
    <scope>NUCLEOTIDE SEQUENCE [LARGE SCALE GENOMIC DNA]</scope>
    <source>
        <strain evidence="6">ATCC 9321 / DSM 20548 / JCM 6508 / NCTC 11806 / PC1</strain>
    </source>
</reference>
<keyword evidence="1 3" id="KW-0547">Nucleotide-binding</keyword>
<dbReference type="PROSITE" id="PS51161">
    <property type="entry name" value="ATP_CONE"/>
    <property type="match status" value="1"/>
</dbReference>
<keyword evidence="6" id="KW-1185">Reference proteome</keyword>
<evidence type="ECO:0000256" key="1">
    <source>
        <dbReference type="ARBA" id="ARBA00022741"/>
    </source>
</evidence>
<dbReference type="Proteomes" id="UP000002294">
    <property type="component" value="Chromosome"/>
</dbReference>
<evidence type="ECO:0000313" key="5">
    <source>
        <dbReference type="EMBL" id="ACV28341.1"/>
    </source>
</evidence>
<organism evidence="5 6">
    <name type="scientific">Anaerococcus prevotii (strain ATCC 9321 / DSM 20548 / JCM 6508 / NCTC 11806 / PC1)</name>
    <name type="common">Peptostreptococcus prevotii</name>
    <name type="synonym">Peptococcus prevotii</name>
    <dbReference type="NCBI Taxonomy" id="525919"/>
    <lineage>
        <taxon>Bacteria</taxon>
        <taxon>Bacillati</taxon>
        <taxon>Bacillota</taxon>
        <taxon>Tissierellia</taxon>
        <taxon>Tissierellales</taxon>
        <taxon>Peptoniphilaceae</taxon>
        <taxon>Anaerococcus</taxon>
    </lineage>
</organism>
<protein>
    <recommendedName>
        <fullName evidence="4">ATP-cone domain-containing protein</fullName>
    </recommendedName>
</protein>
<dbReference type="Pfam" id="PF03477">
    <property type="entry name" value="ATP-cone"/>
    <property type="match status" value="1"/>
</dbReference>
<sequence length="132" mass="15030">MTKLSTEIKKYLDENKLSLDDIRSDLATLDVDLVGEMLEDKENTYVIKRSGSVEKFSKDKIERSIKNAAGDEKAAMNTSDLAIIVDDVLDTLDSDPRKVYKTSEIKNYIKDSLLKEGYSKVYDSFISYIKED</sequence>
<dbReference type="RefSeq" id="WP_015777254.1">
    <property type="nucleotide sequence ID" value="NC_013171.1"/>
</dbReference>
<evidence type="ECO:0000259" key="4">
    <source>
        <dbReference type="PROSITE" id="PS51161"/>
    </source>
</evidence>
<gene>
    <name evidence="5" type="ordered locus">Apre_0290</name>
</gene>
<accession>C7RFT0</accession>
<proteinExistence type="predicted"/>
<evidence type="ECO:0000256" key="2">
    <source>
        <dbReference type="ARBA" id="ARBA00022840"/>
    </source>
</evidence>
<evidence type="ECO:0000313" key="6">
    <source>
        <dbReference type="Proteomes" id="UP000002294"/>
    </source>
</evidence>
<dbReference type="EMBL" id="CP001708">
    <property type="protein sequence ID" value="ACV28341.1"/>
    <property type="molecule type" value="Genomic_DNA"/>
</dbReference>
<dbReference type="OrthoDB" id="1955101at2"/>
<dbReference type="InterPro" id="IPR005144">
    <property type="entry name" value="ATP-cone_dom"/>
</dbReference>
<feature type="domain" description="ATP-cone" evidence="4">
    <location>
        <begin position="44"/>
        <end position="132"/>
    </location>
</feature>
<name>C7RFT0_ANAPD</name>
<dbReference type="GO" id="GO:0005524">
    <property type="term" value="F:ATP binding"/>
    <property type="evidence" value="ECO:0007669"/>
    <property type="project" value="UniProtKB-UniRule"/>
</dbReference>
<dbReference type="KEGG" id="apr:Apre_0290"/>
<evidence type="ECO:0000256" key="3">
    <source>
        <dbReference type="PROSITE-ProRule" id="PRU00492"/>
    </source>
</evidence>